<organism evidence="2 3">
    <name type="scientific">Halostreptopolyspora alba</name>
    <dbReference type="NCBI Taxonomy" id="2487137"/>
    <lineage>
        <taxon>Bacteria</taxon>
        <taxon>Bacillati</taxon>
        <taxon>Actinomycetota</taxon>
        <taxon>Actinomycetes</taxon>
        <taxon>Streptosporangiales</taxon>
        <taxon>Nocardiopsidaceae</taxon>
        <taxon>Halostreptopolyspora</taxon>
    </lineage>
</organism>
<keyword evidence="3" id="KW-1185">Reference proteome</keyword>
<dbReference type="InterPro" id="IPR003959">
    <property type="entry name" value="ATPase_AAA_core"/>
</dbReference>
<dbReference type="PANTHER" id="PTHR40396">
    <property type="entry name" value="ATPASE-LIKE PROTEIN"/>
    <property type="match status" value="1"/>
</dbReference>
<reference evidence="2 3" key="1">
    <citation type="submission" date="2018-11" db="EMBL/GenBank/DDBJ databases">
        <title>The genome draft of YIM 96095.</title>
        <authorList>
            <person name="Tang S.-K."/>
            <person name="Chunyu W.-X."/>
            <person name="Feng Y.-Z."/>
        </authorList>
    </citation>
    <scope>NUCLEOTIDE SEQUENCE [LARGE SCALE GENOMIC DNA]</scope>
    <source>
        <strain evidence="2 3">YIM 96095</strain>
    </source>
</reference>
<dbReference type="EMBL" id="RJMB01000004">
    <property type="protein sequence ID" value="RNL86045.1"/>
    <property type="molecule type" value="Genomic_DNA"/>
</dbReference>
<dbReference type="Proteomes" id="UP000269198">
    <property type="component" value="Unassembled WGS sequence"/>
</dbReference>
<dbReference type="CDD" id="cd00267">
    <property type="entry name" value="ABC_ATPase"/>
    <property type="match status" value="1"/>
</dbReference>
<dbReference type="Gene3D" id="3.40.50.300">
    <property type="entry name" value="P-loop containing nucleotide triphosphate hydrolases"/>
    <property type="match status" value="2"/>
</dbReference>
<dbReference type="OrthoDB" id="104167at2"/>
<dbReference type="InterPro" id="IPR014555">
    <property type="entry name" value="RecF-like"/>
</dbReference>
<dbReference type="GO" id="GO:0016887">
    <property type="term" value="F:ATP hydrolysis activity"/>
    <property type="evidence" value="ECO:0007669"/>
    <property type="project" value="InterPro"/>
</dbReference>
<proteinExistence type="predicted"/>
<name>A0A3N0EDW7_9ACTN</name>
<dbReference type="Pfam" id="PF13304">
    <property type="entry name" value="AAA_21"/>
    <property type="match status" value="2"/>
</dbReference>
<evidence type="ECO:0000259" key="1">
    <source>
        <dbReference type="Pfam" id="PF13304"/>
    </source>
</evidence>
<sequence length="405" mass="45449">MRRAPQITRVQVKNYRVLRDLDLRELRSFMVLVGPNGSGKSTLFDVFAFLGDCFTEGIRRACDKRGGLDEIRSRGSSGPVTIAITYESEVRIGGKPKRRKLSYSIDLVESESGRPVVARELLRWSITPGPGRPRHIIDFAKGKGKVADEESGHSSEEELSGPDVLAVSALGQLRTHPRVMALKEFVSGWYMSYLTIDDERTTPVAGPQERLSRSGDNLSNVLQYLKETHPRRLNTIIDRLREAVPALGDVTYEESPDGRLILMLRDQPFERPVLARYASDGTLKMLSYLVVLSDPDPAPFIGIEEPENFLYPQLLADLANWCRDAARNSQVLVTTHSTEFVDACYPTEVVALYRDEDGYTRAIRPETLDTVDTMMRTGGKLGWLWDAGYFDKLPTPRIAPLDQDS</sequence>
<evidence type="ECO:0000313" key="2">
    <source>
        <dbReference type="EMBL" id="RNL86045.1"/>
    </source>
</evidence>
<feature type="domain" description="ATPase AAA-type core" evidence="1">
    <location>
        <begin position="29"/>
        <end position="107"/>
    </location>
</feature>
<comment type="caution">
    <text evidence="2">The sequence shown here is derived from an EMBL/GenBank/DDBJ whole genome shotgun (WGS) entry which is preliminary data.</text>
</comment>
<dbReference type="AlphaFoldDB" id="A0A3N0EDW7"/>
<gene>
    <name evidence="2" type="ORF">EFW17_05770</name>
</gene>
<feature type="domain" description="ATPase AAA-type core" evidence="1">
    <location>
        <begin position="222"/>
        <end position="342"/>
    </location>
</feature>
<accession>A0A3N0EDW7</accession>
<protein>
    <submittedName>
        <fullName evidence="2">ATPase</fullName>
    </submittedName>
</protein>
<dbReference type="PIRSF" id="PIRSF029347">
    <property type="entry name" value="RecF"/>
    <property type="match status" value="1"/>
</dbReference>
<dbReference type="GO" id="GO:0005524">
    <property type="term" value="F:ATP binding"/>
    <property type="evidence" value="ECO:0007669"/>
    <property type="project" value="InterPro"/>
</dbReference>
<dbReference type="SUPFAM" id="SSF52540">
    <property type="entry name" value="P-loop containing nucleoside triphosphate hydrolases"/>
    <property type="match status" value="1"/>
</dbReference>
<dbReference type="PANTHER" id="PTHR40396:SF1">
    <property type="entry name" value="ATPASE AAA-TYPE CORE DOMAIN-CONTAINING PROTEIN"/>
    <property type="match status" value="1"/>
</dbReference>
<dbReference type="InterPro" id="IPR027417">
    <property type="entry name" value="P-loop_NTPase"/>
</dbReference>
<evidence type="ECO:0000313" key="3">
    <source>
        <dbReference type="Proteomes" id="UP000269198"/>
    </source>
</evidence>
<dbReference type="RefSeq" id="WP_123200239.1">
    <property type="nucleotide sequence ID" value="NZ_RJMB01000004.1"/>
</dbReference>